<keyword evidence="2" id="KW-1185">Reference proteome</keyword>
<feature type="compositionally biased region" description="Polar residues" evidence="1">
    <location>
        <begin position="494"/>
        <end position="507"/>
    </location>
</feature>
<feature type="compositionally biased region" description="Low complexity" evidence="1">
    <location>
        <begin position="651"/>
        <end position="701"/>
    </location>
</feature>
<feature type="region of interest" description="Disordered" evidence="1">
    <location>
        <begin position="307"/>
        <end position="357"/>
    </location>
</feature>
<sequence>MHARNSNSRLRSRSAAGVTATVTFALLLTLALLRIDIAAGRPDVRPSPFALELQPPLLEPAGSEGTEGTFNGKGGERAIDSYGNPIDALRPIDTPDGRKVVSAQGVQFEIPNYASGITEIRKPADDLLPPHIGELTTAASGAATSDSNKNNDNNNNENDTQTQTQTQEQAKTAGGLVAPADSSTSSLSFASTHISHNRTHNHTHVEPLTSISHPLNSDPDPVSDSVPVSVSASTSNHVKRQSQSQPQSQQQFVITAAGPQHAPPTFTLLTINPEAPAAAAKVPNKKRISTATPTPSPLLADAIAVAQPTPDDNDTDNNNNNSPSLAPASASASAPAPATSLTPPEHESSSDAEVEVEQAQLVPLEQQEESALSPQLTSGTLPDYLLELQREDPNIDGPVPWLPSPNGTPLSVIAWDLLPPLRETVEEPVIITEQQPTRHVVGVEQPGTHNIRLSLGSGQALSPVAPTPAHVTTGQVAVVPLVRDGPEAHGTNAHVGSSTTPRNTQGRFPSRNRGTAHYSTTTTQRARPSTTPSTTSTTTTTTTTRPPLTTTTRATTRSTTRATTTTPRPSPSTTPLDPSTFYKLDNEESYAYTLPPWLQDVTDPDLDVAVTFIVPTDNDQYNHTLLDDLEPPFEPFVDLSNIQLTPPPTVKPSTTTTSTSTTTTTTTTTARPTTSTTTTTRRPSTRAPSTTTTTSTTSTTTTKAPIFRPQLNANNIHTAPGLTTTTTPAPVDVNPFDSATLPPWLQDFDYPDVGPGVPYNPDNFKEPETSAFGQQQPGGSKPTDFQPHGFASSSSSKSSSTTAASTAAATATTATSTIAPAVGVVASAFPSKVTLTLPGNVDVDDATGATDEPQLVLIPPAGDEASSTTTTTNNQNSDNSNQNPTTNSITHFAARFDAPAPAPAPAPASNSISGQDSQSQTQFGSNLNANDNQKVEYTKSDEGKVISTPVNTVRKDGQGTFPAAPAPAPAPSNNAGKYTGGFGAPAGLLRPLNAGKPDIYVAGNEHDFAAKANRARPTAPTPAPGRYTGGFGAPSGVLSPQNAPRPFQQAQPQQPQQPQQQQHHQQPQQLAGAASSHQLNRFGGPPGVLVPFDNVQRAPQQ</sequence>
<reference evidence="3" key="1">
    <citation type="submission" date="2025-08" db="UniProtKB">
        <authorList>
            <consortium name="RefSeq"/>
        </authorList>
    </citation>
    <scope>IDENTIFICATION</scope>
    <source>
        <strain evidence="3">15112-1751.03</strain>
        <tissue evidence="3">Whole Adult</tissue>
    </source>
</reference>
<feature type="region of interest" description="Disordered" evidence="1">
    <location>
        <begin position="208"/>
        <end position="252"/>
    </location>
</feature>
<feature type="compositionally biased region" description="Low complexity" evidence="1">
    <location>
        <begin position="866"/>
        <end position="888"/>
    </location>
</feature>
<gene>
    <name evidence="3" type="primary">LOC117567656</name>
</gene>
<protein>
    <submittedName>
        <fullName evidence="3">Mucin-5AC isoform X1</fullName>
    </submittedName>
</protein>
<feature type="compositionally biased region" description="Low complexity" evidence="1">
    <location>
        <begin position="791"/>
        <end position="800"/>
    </location>
</feature>
<feature type="region of interest" description="Disordered" evidence="1">
    <location>
        <begin position="643"/>
        <end position="701"/>
    </location>
</feature>
<organism evidence="2 3">
    <name type="scientific">Drosophila albomicans</name>
    <name type="common">Fruit fly</name>
    <dbReference type="NCBI Taxonomy" id="7291"/>
    <lineage>
        <taxon>Eukaryota</taxon>
        <taxon>Metazoa</taxon>
        <taxon>Ecdysozoa</taxon>
        <taxon>Arthropoda</taxon>
        <taxon>Hexapoda</taxon>
        <taxon>Insecta</taxon>
        <taxon>Pterygota</taxon>
        <taxon>Neoptera</taxon>
        <taxon>Endopterygota</taxon>
        <taxon>Diptera</taxon>
        <taxon>Brachycera</taxon>
        <taxon>Muscomorpha</taxon>
        <taxon>Ephydroidea</taxon>
        <taxon>Drosophilidae</taxon>
        <taxon>Drosophila</taxon>
    </lineage>
</organism>
<feature type="region of interest" description="Disordered" evidence="1">
    <location>
        <begin position="952"/>
        <end position="976"/>
    </location>
</feature>
<dbReference type="AlphaFoldDB" id="A0A6P8WLH6"/>
<feature type="compositionally biased region" description="Low complexity" evidence="1">
    <location>
        <begin position="217"/>
        <end position="231"/>
    </location>
</feature>
<proteinExistence type="predicted"/>
<feature type="compositionally biased region" description="Low complexity" evidence="1">
    <location>
        <begin position="316"/>
        <end position="343"/>
    </location>
</feature>
<accession>A0A6P8WLH6</accession>
<feature type="compositionally biased region" description="Low complexity" evidence="1">
    <location>
        <begin position="1040"/>
        <end position="1069"/>
    </location>
</feature>
<evidence type="ECO:0000256" key="1">
    <source>
        <dbReference type="SAM" id="MobiDB-lite"/>
    </source>
</evidence>
<feature type="region of interest" description="Disordered" evidence="1">
    <location>
        <begin position="278"/>
        <end position="297"/>
    </location>
</feature>
<name>A0A6P8WLH6_DROAB</name>
<feature type="region of interest" description="Disordered" evidence="1">
    <location>
        <begin position="485"/>
        <end position="578"/>
    </location>
</feature>
<feature type="region of interest" description="Disordered" evidence="1">
    <location>
        <begin position="1011"/>
        <end position="1101"/>
    </location>
</feature>
<feature type="compositionally biased region" description="Low complexity" evidence="1">
    <location>
        <begin position="519"/>
        <end position="574"/>
    </location>
</feature>
<feature type="compositionally biased region" description="Low complexity" evidence="1">
    <location>
        <begin position="141"/>
        <end position="173"/>
    </location>
</feature>
<feature type="region of interest" description="Disordered" evidence="1">
    <location>
        <begin position="844"/>
        <end position="931"/>
    </location>
</feature>
<dbReference type="GeneID" id="117567656"/>
<evidence type="ECO:0000313" key="2">
    <source>
        <dbReference type="Proteomes" id="UP000515160"/>
    </source>
</evidence>
<feature type="compositionally biased region" description="Low complexity" evidence="1">
    <location>
        <begin position="241"/>
        <end position="251"/>
    </location>
</feature>
<dbReference type="RefSeq" id="XP_034103659.1">
    <property type="nucleotide sequence ID" value="XM_034247768.2"/>
</dbReference>
<dbReference type="OrthoDB" id="8037009at2759"/>
<evidence type="ECO:0000313" key="3">
    <source>
        <dbReference type="RefSeq" id="XP_034103659.1"/>
    </source>
</evidence>
<feature type="compositionally biased region" description="Polar residues" evidence="1">
    <location>
        <begin position="909"/>
        <end position="931"/>
    </location>
</feature>
<feature type="region of interest" description="Disordered" evidence="1">
    <location>
        <begin position="55"/>
        <end position="86"/>
    </location>
</feature>
<dbReference type="Proteomes" id="UP000515160">
    <property type="component" value="Chromosome 3"/>
</dbReference>
<feature type="region of interest" description="Disordered" evidence="1">
    <location>
        <begin position="141"/>
        <end position="189"/>
    </location>
</feature>
<feature type="region of interest" description="Disordered" evidence="1">
    <location>
        <begin position="746"/>
        <end position="800"/>
    </location>
</feature>